<comment type="caution">
    <text evidence="1">The sequence shown here is derived from an EMBL/GenBank/DDBJ whole genome shotgun (WGS) entry which is preliminary data.</text>
</comment>
<name>X1TD08_9ZZZZ</name>
<reference evidence="1" key="1">
    <citation type="journal article" date="2014" name="Front. Microbiol.">
        <title>High frequency of phylogenetically diverse reductive dehalogenase-homologous genes in deep subseafloor sedimentary metagenomes.</title>
        <authorList>
            <person name="Kawai M."/>
            <person name="Futagami T."/>
            <person name="Toyoda A."/>
            <person name="Takaki Y."/>
            <person name="Nishi S."/>
            <person name="Hori S."/>
            <person name="Arai W."/>
            <person name="Tsubouchi T."/>
            <person name="Morono Y."/>
            <person name="Uchiyama I."/>
            <person name="Ito T."/>
            <person name="Fujiyama A."/>
            <person name="Inagaki F."/>
            <person name="Takami H."/>
        </authorList>
    </citation>
    <scope>NUCLEOTIDE SEQUENCE</scope>
    <source>
        <strain evidence="1">Expedition CK06-06</strain>
    </source>
</reference>
<gene>
    <name evidence="1" type="ORF">S12H4_49981</name>
</gene>
<accession>X1TD08</accession>
<dbReference type="AlphaFoldDB" id="X1TD08"/>
<protein>
    <submittedName>
        <fullName evidence="1">Uncharacterized protein</fullName>
    </submittedName>
</protein>
<sequence>MKTVSSIEYRVYSEEDKMWVISVGWRIVIADRKISIEYRVKKDKGNS</sequence>
<dbReference type="EMBL" id="BARW01031418">
    <property type="protein sequence ID" value="GAJ03208.1"/>
    <property type="molecule type" value="Genomic_DNA"/>
</dbReference>
<proteinExistence type="predicted"/>
<evidence type="ECO:0000313" key="1">
    <source>
        <dbReference type="EMBL" id="GAJ03208.1"/>
    </source>
</evidence>
<organism evidence="1">
    <name type="scientific">marine sediment metagenome</name>
    <dbReference type="NCBI Taxonomy" id="412755"/>
    <lineage>
        <taxon>unclassified sequences</taxon>
        <taxon>metagenomes</taxon>
        <taxon>ecological metagenomes</taxon>
    </lineage>
</organism>